<feature type="transmembrane region" description="Helical" evidence="2">
    <location>
        <begin position="318"/>
        <end position="337"/>
    </location>
</feature>
<feature type="transmembrane region" description="Helical" evidence="2">
    <location>
        <begin position="282"/>
        <end position="306"/>
    </location>
</feature>
<feature type="transmembrane region" description="Helical" evidence="2">
    <location>
        <begin position="357"/>
        <end position="377"/>
    </location>
</feature>
<feature type="transmembrane region" description="Helical" evidence="2">
    <location>
        <begin position="78"/>
        <end position="99"/>
    </location>
</feature>
<dbReference type="GO" id="GO:0004129">
    <property type="term" value="F:cytochrome-c oxidase activity"/>
    <property type="evidence" value="ECO:0007669"/>
    <property type="project" value="InterPro"/>
</dbReference>
<dbReference type="AlphaFoldDB" id="B6ARM2"/>
<reference evidence="4" key="1">
    <citation type="journal article" date="2004" name="Nature">
        <title>Community structure and metabolism through reconstruction of microbial genomes from the environment.</title>
        <authorList>
            <person name="Tyson G.W."/>
            <person name="Chapman J."/>
            <person name="Hugenholtz P."/>
            <person name="Allen E.E."/>
            <person name="Ram R.J."/>
            <person name="Richardson P.M."/>
            <person name="Solovyev V.V."/>
            <person name="Rubin E.M."/>
            <person name="Rokhsar D.S."/>
            <person name="Banfield J.F."/>
        </authorList>
    </citation>
    <scope>NUCLEOTIDE SEQUENCE [LARGE SCALE GENOMIC DNA]</scope>
</reference>
<dbReference type="Gene3D" id="1.20.210.10">
    <property type="entry name" value="Cytochrome c oxidase-like, subunit I domain"/>
    <property type="match status" value="1"/>
</dbReference>
<feature type="transmembrane region" description="Helical" evidence="2">
    <location>
        <begin position="438"/>
        <end position="458"/>
    </location>
</feature>
<feature type="domain" description="Cytochrome oxidase subunit I profile" evidence="3">
    <location>
        <begin position="35"/>
        <end position="479"/>
    </location>
</feature>
<keyword evidence="2" id="KW-0812">Transmembrane</keyword>
<keyword evidence="1" id="KW-0249">Electron transport</keyword>
<proteinExistence type="predicted"/>
<dbReference type="PANTHER" id="PTHR10422">
    <property type="entry name" value="CYTOCHROME C OXIDASE SUBUNIT 1"/>
    <property type="match status" value="1"/>
</dbReference>
<feature type="transmembrane region" description="Helical" evidence="2">
    <location>
        <begin position="250"/>
        <end position="270"/>
    </location>
</feature>
<feature type="transmembrane region" description="Helical" evidence="2">
    <location>
        <begin position="398"/>
        <end position="418"/>
    </location>
</feature>
<feature type="transmembrane region" description="Helical" evidence="2">
    <location>
        <begin position="39"/>
        <end position="58"/>
    </location>
</feature>
<dbReference type="GO" id="GO:0016020">
    <property type="term" value="C:membrane"/>
    <property type="evidence" value="ECO:0007669"/>
    <property type="project" value="InterPro"/>
</dbReference>
<dbReference type="PANTHER" id="PTHR10422:SF29">
    <property type="entry name" value="CYTOCHROME C OXIDASE SUBUNIT 1 HOMOLOG, BACTEROID"/>
    <property type="match status" value="1"/>
</dbReference>
<feature type="transmembrane region" description="Helical" evidence="2">
    <location>
        <begin position="219"/>
        <end position="238"/>
    </location>
</feature>
<evidence type="ECO:0000256" key="2">
    <source>
        <dbReference type="SAM" id="Phobius"/>
    </source>
</evidence>
<dbReference type="SUPFAM" id="SSF81442">
    <property type="entry name" value="Cytochrome c oxidase subunit I-like"/>
    <property type="match status" value="1"/>
</dbReference>
<evidence type="ECO:0000259" key="3">
    <source>
        <dbReference type="PROSITE" id="PS50855"/>
    </source>
</evidence>
<accession>B6ARM2</accession>
<protein>
    <submittedName>
        <fullName evidence="4">Putative cytochrome c oxidase, subunit I</fullName>
    </submittedName>
</protein>
<keyword evidence="2" id="KW-1133">Transmembrane helix</keyword>
<dbReference type="InterPro" id="IPR036927">
    <property type="entry name" value="Cyt_c_oxase-like_su1_sf"/>
</dbReference>
<evidence type="ECO:0000256" key="1">
    <source>
        <dbReference type="ARBA" id="ARBA00022660"/>
    </source>
</evidence>
<dbReference type="InterPro" id="IPR023616">
    <property type="entry name" value="Cyt_c_oxase-like_su1_dom"/>
</dbReference>
<keyword evidence="1" id="KW-0813">Transport</keyword>
<dbReference type="GO" id="GO:0015990">
    <property type="term" value="P:electron transport coupled proton transport"/>
    <property type="evidence" value="ECO:0007669"/>
    <property type="project" value="TreeGrafter"/>
</dbReference>
<name>B6ARM2_9BACT</name>
<keyword evidence="1" id="KW-0679">Respiratory chain</keyword>
<dbReference type="InterPro" id="IPR000883">
    <property type="entry name" value="Cyt_C_Oxase_1"/>
</dbReference>
<feature type="transmembrane region" description="Helical" evidence="2">
    <location>
        <begin position="150"/>
        <end position="167"/>
    </location>
</feature>
<dbReference type="Pfam" id="PF00115">
    <property type="entry name" value="COX1"/>
    <property type="match status" value="1"/>
</dbReference>
<keyword evidence="2" id="KW-0472">Membrane</keyword>
<feature type="transmembrane region" description="Helical" evidence="2">
    <location>
        <begin position="111"/>
        <end position="130"/>
    </location>
</feature>
<feature type="transmembrane region" description="Helical" evidence="2">
    <location>
        <begin position="179"/>
        <end position="199"/>
    </location>
</feature>
<dbReference type="GO" id="GO:0020037">
    <property type="term" value="F:heme binding"/>
    <property type="evidence" value="ECO:0007669"/>
    <property type="project" value="InterPro"/>
</dbReference>
<organism evidence="4">
    <name type="scientific">Leptospirillum sp. Group II '5-way CG'</name>
    <dbReference type="NCBI Taxonomy" id="419541"/>
    <lineage>
        <taxon>Bacteria</taxon>
        <taxon>Pseudomonadati</taxon>
        <taxon>Nitrospirota</taxon>
        <taxon>Nitrospiria</taxon>
        <taxon>Nitrospirales</taxon>
        <taxon>Nitrospiraceae</taxon>
        <taxon>Leptospirillum</taxon>
    </lineage>
</organism>
<evidence type="ECO:0000313" key="4">
    <source>
        <dbReference type="EMBL" id="EDZ38118.1"/>
    </source>
</evidence>
<gene>
    <name evidence="4" type="ORF">CGL2_11390055</name>
</gene>
<dbReference type="GO" id="GO:0009060">
    <property type="term" value="P:aerobic respiration"/>
    <property type="evidence" value="ECO:0007669"/>
    <property type="project" value="InterPro"/>
</dbReference>
<dbReference type="GO" id="GO:0022904">
    <property type="term" value="P:respiratory electron transport chain"/>
    <property type="evidence" value="ECO:0007669"/>
    <property type="project" value="TreeGrafter"/>
</dbReference>
<dbReference type="PROSITE" id="PS50855">
    <property type="entry name" value="COX1"/>
    <property type="match status" value="1"/>
</dbReference>
<reference evidence="4" key="2">
    <citation type="journal article" date="2008" name="PLoS Biol.">
        <title>Population genomic analysis of strain variation in Leptospirillum group II bacteria involved in acid mine drainage formation.</title>
        <authorList>
            <person name="Simmons S.L."/>
            <person name="Dibartolo G."/>
            <person name="Denef V.J."/>
            <person name="Goltsman D.S."/>
            <person name="Thelen M.P."/>
            <person name="Banfield J.F."/>
        </authorList>
    </citation>
    <scope>NUCLEOTIDE SEQUENCE [LARGE SCALE GENOMIC DNA]</scope>
</reference>
<dbReference type="EMBL" id="DS995262">
    <property type="protein sequence ID" value="EDZ38118.1"/>
    <property type="molecule type" value="Genomic_DNA"/>
</dbReference>
<sequence length="479" mass="53615">MTVSGRGKIQPVVNERGVSMLKKTIPDGTASKTMFFSSILWLAIGTTLGFVTSLKLAYPDILAGTPYLNFGHIRPVHVMTVAFMWISMAFGAAVLYMTPLLCGTKLWSEKLGVFNAWMWNLGGFVADVSLDLGFESGREYSDFIWPVDVYVLSFILAPLALNLYMTVLNRKVKGIYPTLWFFMGCLLYLPTTFSLSQSVEVFHVTGLNEALLTWWSGHNLFGLWITPMSMAVAYYMIPKLTGNPLYSHKLAHLNFWSNFAFYSTPGAHHLMGAPIPEWLKSFASVSGVLILVPSMAFLANALLTMYGKWRLFVEVPPLRWVATGTLFAIPLNFQGGFQQTRAINWYIHGTHWVVAHAHLGILGFSTFVEIGGTYYGIERLLRKKFNPTLELWHYWLTSIGFIIFWTSLTAAGLIQAAAKVYEVPYIDSVVATHPYMVARSWGGFLIITGQWIFLYNAYRMATSPSTVTTSPVTEGATAR</sequence>